<dbReference type="GO" id="GO:0004197">
    <property type="term" value="F:cysteine-type endopeptidase activity"/>
    <property type="evidence" value="ECO:0007669"/>
    <property type="project" value="InterPro"/>
</dbReference>
<dbReference type="GO" id="GO:0005737">
    <property type="term" value="C:cytoplasm"/>
    <property type="evidence" value="ECO:0007669"/>
    <property type="project" value="TreeGrafter"/>
</dbReference>
<dbReference type="GO" id="GO:0072686">
    <property type="term" value="C:mitotic spindle"/>
    <property type="evidence" value="ECO:0007669"/>
    <property type="project" value="TreeGrafter"/>
</dbReference>
<sequence>MPSEEKVMRHVEYCTELLHRFSYSFDKVHVAVNEKWVQLIASKFDFLAGSEMTQHMELVSTLVEAYKDYRGWSYVESVYQVWYGGLSRYIRDSSTSLPPHIRASLVDVGTTLAAVLILHAEYHRAIICLNDVLFLDSSKSTARLAILRLASMTGEWQILRELLKREATYAKFPETVVHKPFVKLYALMLRIHFSDERLTSEEISAKTSIFHTKTVKEFADFEGAALEHEVRVMASCLPEANLTQHLTVVRIPKAEDQRFNDLRHPEGCAVLLSFLPVLCAAFLHSSTTLEPEERRTRTLDVEYHFAKVVVGRYDERSFEKFCTSWDVLHPALLELNRRTRKQFSDPSRALSEGLSWMQTESYVDIICRCTSRRNDAQATELRKKAFKHVEHAPTELRPYWLLLKFSMDREDTFASFNHLFLKEWRYQICSYLARSSTSQAERAFYLSEATLCSVRQTARAYYANPGESYSYSSESEFMDDVRKLPAELTVVQLFIDHTNTLWLSRLHRSLEPFTLALLNLDDDDVVSKMRDVVATISESGKEAPAWTKLIRLDKKVGNIVKAMEKKWFGYWRSMLLPHSDEAAKGAKDNFAVLILSEGLSVIPFETMPIFKDHPLVCRAPSFKLLCNLLRTTKEVPRSVKGEKSYYILNPGGDLKESERKLGDIMESYKFDGIRGEAPNKEKIKEVLSRYDVLLYMGHGSGLQYFGRQAIRTSECKAVPILMGCESVRIECNGSRFDGQSVLYDYMIARCPCVIGCLWTVFGGDIDKYLAALLKYCFSHLLDDRIAIEKGYRSVLRWIAEARKACRLPYLTGAAVVAYGLPIISKID</sequence>
<dbReference type="EC" id="3.4.22.49" evidence="2"/>
<evidence type="ECO:0000256" key="3">
    <source>
        <dbReference type="ARBA" id="ARBA00022801"/>
    </source>
</evidence>
<reference evidence="7" key="1">
    <citation type="submission" date="2016-11" db="UniProtKB">
        <authorList>
            <consortium name="WormBaseParasite"/>
        </authorList>
    </citation>
    <scope>IDENTIFICATION</scope>
</reference>
<evidence type="ECO:0000256" key="4">
    <source>
        <dbReference type="ARBA" id="ARBA00022829"/>
    </source>
</evidence>
<organism evidence="6 7">
    <name type="scientific">Steinernema glaseri</name>
    <dbReference type="NCBI Taxonomy" id="37863"/>
    <lineage>
        <taxon>Eukaryota</taxon>
        <taxon>Metazoa</taxon>
        <taxon>Ecdysozoa</taxon>
        <taxon>Nematoda</taxon>
        <taxon>Chromadorea</taxon>
        <taxon>Rhabditida</taxon>
        <taxon>Tylenchina</taxon>
        <taxon>Panagrolaimomorpha</taxon>
        <taxon>Strongyloidoidea</taxon>
        <taxon>Steinernematidae</taxon>
        <taxon>Steinernema</taxon>
    </lineage>
</organism>
<dbReference type="PANTHER" id="PTHR12792">
    <property type="entry name" value="EXTRA SPINDLE POLES 1-RELATED"/>
    <property type="match status" value="1"/>
</dbReference>
<dbReference type="GO" id="GO:0005634">
    <property type="term" value="C:nucleus"/>
    <property type="evidence" value="ECO:0007669"/>
    <property type="project" value="InterPro"/>
</dbReference>
<dbReference type="GO" id="GO:0006508">
    <property type="term" value="P:proteolysis"/>
    <property type="evidence" value="ECO:0007669"/>
    <property type="project" value="InterPro"/>
</dbReference>
<keyword evidence="4" id="KW-0159">Chromosome partition</keyword>
<dbReference type="InterPro" id="IPR005314">
    <property type="entry name" value="Peptidase_C50"/>
</dbReference>
<feature type="domain" description="Peptidase C50" evidence="5">
    <location>
        <begin position="641"/>
        <end position="735"/>
    </location>
</feature>
<dbReference type="PANTHER" id="PTHR12792:SF0">
    <property type="entry name" value="SEPARIN"/>
    <property type="match status" value="1"/>
</dbReference>
<keyword evidence="3" id="KW-0378">Hydrolase</keyword>
<accession>A0A1I7Z134</accession>
<dbReference type="WBParaSite" id="L893_g21855.t1">
    <property type="protein sequence ID" value="L893_g21855.t1"/>
    <property type="gene ID" value="L893_g21855"/>
</dbReference>
<dbReference type="Pfam" id="PF03568">
    <property type="entry name" value="Separin_C"/>
    <property type="match status" value="1"/>
</dbReference>
<dbReference type="AlphaFoldDB" id="A0A1I7Z134"/>
<evidence type="ECO:0000259" key="5">
    <source>
        <dbReference type="PROSITE" id="PS51700"/>
    </source>
</evidence>
<proteinExistence type="predicted"/>
<dbReference type="Proteomes" id="UP000095287">
    <property type="component" value="Unplaced"/>
</dbReference>
<comment type="catalytic activity">
    <reaction evidence="1">
        <text>All bonds known to be hydrolyzed by this endopeptidase have arginine in P1 and an acidic residue in P4. P6 is often occupied by an acidic residue or by a hydroxy-amino-acid residue, the phosphorylation of which enhances cleavage.</text>
        <dbReference type="EC" id="3.4.22.49"/>
    </reaction>
</comment>
<keyword evidence="6" id="KW-1185">Reference proteome</keyword>
<evidence type="ECO:0000313" key="6">
    <source>
        <dbReference type="Proteomes" id="UP000095287"/>
    </source>
</evidence>
<dbReference type="InterPro" id="IPR030397">
    <property type="entry name" value="SEPARIN_core_dom"/>
</dbReference>
<name>A0A1I7Z134_9BILA</name>
<evidence type="ECO:0000313" key="7">
    <source>
        <dbReference type="WBParaSite" id="L893_g21855.t1"/>
    </source>
</evidence>
<dbReference type="GO" id="GO:0051307">
    <property type="term" value="P:meiotic chromosome separation"/>
    <property type="evidence" value="ECO:0007669"/>
    <property type="project" value="TreeGrafter"/>
</dbReference>
<protein>
    <recommendedName>
        <fullName evidence="2">separase</fullName>
        <ecNumber evidence="2">3.4.22.49</ecNumber>
    </recommendedName>
</protein>
<evidence type="ECO:0000256" key="2">
    <source>
        <dbReference type="ARBA" id="ARBA00012489"/>
    </source>
</evidence>
<dbReference type="PROSITE" id="PS51700">
    <property type="entry name" value="SEPARIN"/>
    <property type="match status" value="1"/>
</dbReference>
<evidence type="ECO:0000256" key="1">
    <source>
        <dbReference type="ARBA" id="ARBA00000451"/>
    </source>
</evidence>